<gene>
    <name evidence="2" type="ordered locus">Os02g0548801</name>
    <name evidence="2" type="ORF">OSNPB_020548801</name>
</gene>
<evidence type="ECO:0000256" key="1">
    <source>
        <dbReference type="SAM" id="MobiDB-lite"/>
    </source>
</evidence>
<organism evidence="2 3">
    <name type="scientific">Oryza sativa subsp. japonica</name>
    <name type="common">Rice</name>
    <dbReference type="NCBI Taxonomy" id="39947"/>
    <lineage>
        <taxon>Eukaryota</taxon>
        <taxon>Viridiplantae</taxon>
        <taxon>Streptophyta</taxon>
        <taxon>Embryophyta</taxon>
        <taxon>Tracheophyta</taxon>
        <taxon>Spermatophyta</taxon>
        <taxon>Magnoliopsida</taxon>
        <taxon>Liliopsida</taxon>
        <taxon>Poales</taxon>
        <taxon>Poaceae</taxon>
        <taxon>BOP clade</taxon>
        <taxon>Oryzoideae</taxon>
        <taxon>Oryzeae</taxon>
        <taxon>Oryzinae</taxon>
        <taxon>Oryza</taxon>
        <taxon>Oryza sativa</taxon>
    </lineage>
</organism>
<feature type="compositionally biased region" description="Polar residues" evidence="1">
    <location>
        <begin position="48"/>
        <end position="58"/>
    </location>
</feature>
<dbReference type="AlphaFoldDB" id="A0A0P0VKC4"/>
<feature type="region of interest" description="Disordered" evidence="1">
    <location>
        <begin position="27"/>
        <end position="68"/>
    </location>
</feature>
<evidence type="ECO:0000313" key="3">
    <source>
        <dbReference type="Proteomes" id="UP000059680"/>
    </source>
</evidence>
<feature type="compositionally biased region" description="Basic and acidic residues" evidence="1">
    <location>
        <begin position="102"/>
        <end position="112"/>
    </location>
</feature>
<proteinExistence type="predicted"/>
<protein>
    <submittedName>
        <fullName evidence="2">Os02g0548801 protein</fullName>
    </submittedName>
</protein>
<feature type="compositionally biased region" description="Low complexity" evidence="1">
    <location>
        <begin position="87"/>
        <end position="97"/>
    </location>
</feature>
<reference evidence="2 3" key="3">
    <citation type="journal article" date="2013" name="Rice">
        <title>Improvement of the Oryza sativa Nipponbare reference genome using next generation sequence and optical map data.</title>
        <authorList>
            <person name="Kawahara Y."/>
            <person name="de la Bastide M."/>
            <person name="Hamilton J.P."/>
            <person name="Kanamori H."/>
            <person name="McCombie W.R."/>
            <person name="Ouyang S."/>
            <person name="Schwartz D.C."/>
            <person name="Tanaka T."/>
            <person name="Wu J."/>
            <person name="Zhou S."/>
            <person name="Childs K.L."/>
            <person name="Davidson R.M."/>
            <person name="Lin H."/>
            <person name="Quesada-Ocampo L."/>
            <person name="Vaillancourt B."/>
            <person name="Sakai H."/>
            <person name="Lee S.S."/>
            <person name="Kim J."/>
            <person name="Numa H."/>
            <person name="Itoh T."/>
            <person name="Buell C.R."/>
            <person name="Matsumoto T."/>
        </authorList>
    </citation>
    <scope>NUCLEOTIDE SEQUENCE [LARGE SCALE GENOMIC DNA]</scope>
    <source>
        <strain evidence="3">cv. Nipponbare</strain>
    </source>
</reference>
<reference evidence="3" key="1">
    <citation type="journal article" date="2005" name="Nature">
        <title>The map-based sequence of the rice genome.</title>
        <authorList>
            <consortium name="International rice genome sequencing project (IRGSP)"/>
            <person name="Matsumoto T."/>
            <person name="Wu J."/>
            <person name="Kanamori H."/>
            <person name="Katayose Y."/>
            <person name="Fujisawa M."/>
            <person name="Namiki N."/>
            <person name="Mizuno H."/>
            <person name="Yamamoto K."/>
            <person name="Antonio B.A."/>
            <person name="Baba T."/>
            <person name="Sakata K."/>
            <person name="Nagamura Y."/>
            <person name="Aoki H."/>
            <person name="Arikawa K."/>
            <person name="Arita K."/>
            <person name="Bito T."/>
            <person name="Chiden Y."/>
            <person name="Fujitsuka N."/>
            <person name="Fukunaka R."/>
            <person name="Hamada M."/>
            <person name="Harada C."/>
            <person name="Hayashi A."/>
            <person name="Hijishita S."/>
            <person name="Honda M."/>
            <person name="Hosokawa S."/>
            <person name="Ichikawa Y."/>
            <person name="Idonuma A."/>
            <person name="Iijima M."/>
            <person name="Ikeda M."/>
            <person name="Ikeno M."/>
            <person name="Ito K."/>
            <person name="Ito S."/>
            <person name="Ito T."/>
            <person name="Ito Y."/>
            <person name="Ito Y."/>
            <person name="Iwabuchi A."/>
            <person name="Kamiya K."/>
            <person name="Karasawa W."/>
            <person name="Kurita K."/>
            <person name="Katagiri S."/>
            <person name="Kikuta A."/>
            <person name="Kobayashi H."/>
            <person name="Kobayashi N."/>
            <person name="Machita K."/>
            <person name="Maehara T."/>
            <person name="Masukawa M."/>
            <person name="Mizubayashi T."/>
            <person name="Mukai Y."/>
            <person name="Nagasaki H."/>
            <person name="Nagata Y."/>
            <person name="Naito S."/>
            <person name="Nakashima M."/>
            <person name="Nakama Y."/>
            <person name="Nakamichi Y."/>
            <person name="Nakamura M."/>
            <person name="Meguro A."/>
            <person name="Negishi M."/>
            <person name="Ohta I."/>
            <person name="Ohta T."/>
            <person name="Okamoto M."/>
            <person name="Ono N."/>
            <person name="Saji S."/>
            <person name="Sakaguchi M."/>
            <person name="Sakai K."/>
            <person name="Shibata M."/>
            <person name="Shimokawa T."/>
            <person name="Song J."/>
            <person name="Takazaki Y."/>
            <person name="Terasawa K."/>
            <person name="Tsugane M."/>
            <person name="Tsuji K."/>
            <person name="Ueda S."/>
            <person name="Waki K."/>
            <person name="Yamagata H."/>
            <person name="Yamamoto M."/>
            <person name="Yamamoto S."/>
            <person name="Yamane H."/>
            <person name="Yoshiki S."/>
            <person name="Yoshihara R."/>
            <person name="Yukawa K."/>
            <person name="Zhong H."/>
            <person name="Yano M."/>
            <person name="Yuan Q."/>
            <person name="Ouyang S."/>
            <person name="Liu J."/>
            <person name="Jones K.M."/>
            <person name="Gansberger K."/>
            <person name="Moffat K."/>
            <person name="Hill J."/>
            <person name="Bera J."/>
            <person name="Fadrosh D."/>
            <person name="Jin S."/>
            <person name="Johri S."/>
            <person name="Kim M."/>
            <person name="Overton L."/>
            <person name="Reardon M."/>
            <person name="Tsitrin T."/>
            <person name="Vuong H."/>
            <person name="Weaver B."/>
            <person name="Ciecko A."/>
            <person name="Tallon L."/>
            <person name="Jackson J."/>
            <person name="Pai G."/>
            <person name="Aken S.V."/>
            <person name="Utterback T."/>
            <person name="Reidmuller S."/>
            <person name="Feldblyum T."/>
            <person name="Hsiao J."/>
            <person name="Zismann V."/>
            <person name="Iobst S."/>
            <person name="de Vazeille A.R."/>
            <person name="Buell C.R."/>
            <person name="Ying K."/>
            <person name="Li Y."/>
            <person name="Lu T."/>
            <person name="Huang Y."/>
            <person name="Zhao Q."/>
            <person name="Feng Q."/>
            <person name="Zhang L."/>
            <person name="Zhu J."/>
            <person name="Weng Q."/>
            <person name="Mu J."/>
            <person name="Lu Y."/>
            <person name="Fan D."/>
            <person name="Liu Y."/>
            <person name="Guan J."/>
            <person name="Zhang Y."/>
            <person name="Yu S."/>
            <person name="Liu X."/>
            <person name="Zhang Y."/>
            <person name="Hong G."/>
            <person name="Han B."/>
            <person name="Choisne N."/>
            <person name="Demange N."/>
            <person name="Orjeda G."/>
            <person name="Samain S."/>
            <person name="Cattolico L."/>
            <person name="Pelletier E."/>
            <person name="Couloux A."/>
            <person name="Segurens B."/>
            <person name="Wincker P."/>
            <person name="D'Hont A."/>
            <person name="Scarpelli C."/>
            <person name="Weissenbach J."/>
            <person name="Salanoubat M."/>
            <person name="Quetier F."/>
            <person name="Yu Y."/>
            <person name="Kim H.R."/>
            <person name="Rambo T."/>
            <person name="Currie J."/>
            <person name="Collura K."/>
            <person name="Luo M."/>
            <person name="Yang T."/>
            <person name="Ammiraju J.S.S."/>
            <person name="Engler F."/>
            <person name="Soderlund C."/>
            <person name="Wing R.A."/>
            <person name="Palmer L.E."/>
            <person name="de la Bastide M."/>
            <person name="Spiegel L."/>
            <person name="Nascimento L."/>
            <person name="Zutavern T."/>
            <person name="O'Shaughnessy A."/>
            <person name="Dike S."/>
            <person name="Dedhia N."/>
            <person name="Preston R."/>
            <person name="Balija V."/>
            <person name="McCombie W.R."/>
            <person name="Chow T."/>
            <person name="Chen H."/>
            <person name="Chung M."/>
            <person name="Chen C."/>
            <person name="Shaw J."/>
            <person name="Wu H."/>
            <person name="Hsiao K."/>
            <person name="Chao Y."/>
            <person name="Chu M."/>
            <person name="Cheng C."/>
            <person name="Hour A."/>
            <person name="Lee P."/>
            <person name="Lin S."/>
            <person name="Lin Y."/>
            <person name="Liou J."/>
            <person name="Liu S."/>
            <person name="Hsing Y."/>
            <person name="Raghuvanshi S."/>
            <person name="Mohanty A."/>
            <person name="Bharti A.K."/>
            <person name="Gaur A."/>
            <person name="Gupta V."/>
            <person name="Kumar D."/>
            <person name="Ravi V."/>
            <person name="Vij S."/>
            <person name="Kapur A."/>
            <person name="Khurana P."/>
            <person name="Khurana P."/>
            <person name="Khurana J.P."/>
            <person name="Tyagi A.K."/>
            <person name="Gaikwad K."/>
            <person name="Singh A."/>
            <person name="Dalal V."/>
            <person name="Srivastava S."/>
            <person name="Dixit A."/>
            <person name="Pal A.K."/>
            <person name="Ghazi I.A."/>
            <person name="Yadav M."/>
            <person name="Pandit A."/>
            <person name="Bhargava A."/>
            <person name="Sureshbabu K."/>
            <person name="Batra K."/>
            <person name="Sharma T.R."/>
            <person name="Mohapatra T."/>
            <person name="Singh N.K."/>
            <person name="Messing J."/>
            <person name="Nelson A.B."/>
            <person name="Fuks G."/>
            <person name="Kavchok S."/>
            <person name="Keizer G."/>
            <person name="Linton E."/>
            <person name="Llaca V."/>
            <person name="Song R."/>
            <person name="Tanyolac B."/>
            <person name="Young S."/>
            <person name="Ho-Il K."/>
            <person name="Hahn J.H."/>
            <person name="Sangsakoo G."/>
            <person name="Vanavichit A."/>
            <person name="de Mattos Luiz.A.T."/>
            <person name="Zimmer P.D."/>
            <person name="Malone G."/>
            <person name="Dellagostin O."/>
            <person name="de Oliveira A.C."/>
            <person name="Bevan M."/>
            <person name="Bancroft I."/>
            <person name="Minx P."/>
            <person name="Cordum H."/>
            <person name="Wilson R."/>
            <person name="Cheng Z."/>
            <person name="Jin W."/>
            <person name="Jiang J."/>
            <person name="Leong S.A."/>
            <person name="Iwama H."/>
            <person name="Gojobori T."/>
            <person name="Itoh T."/>
            <person name="Niimura Y."/>
            <person name="Fujii Y."/>
            <person name="Habara T."/>
            <person name="Sakai H."/>
            <person name="Sato Y."/>
            <person name="Wilson G."/>
            <person name="Kumar K."/>
            <person name="McCouch S."/>
            <person name="Juretic N."/>
            <person name="Hoen D."/>
            <person name="Wright S."/>
            <person name="Bruskiewich R."/>
            <person name="Bureau T."/>
            <person name="Miyao A."/>
            <person name="Hirochika H."/>
            <person name="Nishikawa T."/>
            <person name="Kadowaki K."/>
            <person name="Sugiura M."/>
            <person name="Burr B."/>
            <person name="Sasaki T."/>
        </authorList>
    </citation>
    <scope>NUCLEOTIDE SEQUENCE [LARGE SCALE GENOMIC DNA]</scope>
    <source>
        <strain evidence="3">cv. Nipponbare</strain>
    </source>
</reference>
<evidence type="ECO:0000313" key="2">
    <source>
        <dbReference type="EMBL" id="BAS79144.1"/>
    </source>
</evidence>
<dbReference type="PaxDb" id="39947-A0A0P0VKC4"/>
<feature type="region of interest" description="Disordered" evidence="1">
    <location>
        <begin position="82"/>
        <end position="132"/>
    </location>
</feature>
<dbReference type="EMBL" id="AP014958">
    <property type="protein sequence ID" value="BAS79144.1"/>
    <property type="molecule type" value="Genomic_DNA"/>
</dbReference>
<reference evidence="2 3" key="2">
    <citation type="journal article" date="2013" name="Plant Cell Physiol.">
        <title>Rice Annotation Project Database (RAP-DB): an integrative and interactive database for rice genomics.</title>
        <authorList>
            <person name="Sakai H."/>
            <person name="Lee S.S."/>
            <person name="Tanaka T."/>
            <person name="Numa H."/>
            <person name="Kim J."/>
            <person name="Kawahara Y."/>
            <person name="Wakimoto H."/>
            <person name="Yang C.C."/>
            <person name="Iwamoto M."/>
            <person name="Abe T."/>
            <person name="Yamada Y."/>
            <person name="Muto A."/>
            <person name="Inokuchi H."/>
            <person name="Ikemura T."/>
            <person name="Matsumoto T."/>
            <person name="Sasaki T."/>
            <person name="Itoh T."/>
        </authorList>
    </citation>
    <scope>NUCLEOTIDE SEQUENCE [LARGE SCALE GENOMIC DNA]</scope>
    <source>
        <strain evidence="3">cv. Nipponbare</strain>
    </source>
</reference>
<feature type="compositionally biased region" description="Basic residues" evidence="1">
    <location>
        <begin position="120"/>
        <end position="132"/>
    </location>
</feature>
<name>A0A0P0VKC4_ORYSJ</name>
<dbReference type="Proteomes" id="UP000059680">
    <property type="component" value="Chromosome 2"/>
</dbReference>
<keyword evidence="3" id="KW-1185">Reference proteome</keyword>
<accession>A0A0P0VKC4</accession>
<dbReference type="InParanoid" id="A0A0P0VKC4"/>
<sequence>MGPNYNNNGGAQMQDIVAKLNIKVTQTTPTSQKSDIEATKVAKAKAAPTSTMDISQATKEPLPSHGQHQLVGRDYNMLSLPSVAAPQQQATPTSSAETTEECVAHHKNEADPKSLGLAKHQGKKAFKPKRLS</sequence>